<dbReference type="Pfam" id="PF14226">
    <property type="entry name" value="DIOX_N"/>
    <property type="match status" value="1"/>
</dbReference>
<evidence type="ECO:0000256" key="3">
    <source>
        <dbReference type="ARBA" id="ARBA00022723"/>
    </source>
</evidence>
<dbReference type="Proteomes" id="UP000015106">
    <property type="component" value="Chromosome 7"/>
</dbReference>
<dbReference type="InterPro" id="IPR026992">
    <property type="entry name" value="DIOX_N"/>
</dbReference>
<keyword evidence="9" id="KW-1185">Reference proteome</keyword>
<protein>
    <recommendedName>
        <fullName evidence="7">Fe2OG dioxygenase domain-containing protein</fullName>
    </recommendedName>
</protein>
<keyword evidence="5 6" id="KW-0408">Iron</keyword>
<reference evidence="9" key="1">
    <citation type="journal article" date="2013" name="Nature">
        <title>Draft genome of the wheat A-genome progenitor Triticum urartu.</title>
        <authorList>
            <person name="Ling H.Q."/>
            <person name="Zhao S."/>
            <person name="Liu D."/>
            <person name="Wang J."/>
            <person name="Sun H."/>
            <person name="Zhang C."/>
            <person name="Fan H."/>
            <person name="Li D."/>
            <person name="Dong L."/>
            <person name="Tao Y."/>
            <person name="Gao C."/>
            <person name="Wu H."/>
            <person name="Li Y."/>
            <person name="Cui Y."/>
            <person name="Guo X."/>
            <person name="Zheng S."/>
            <person name="Wang B."/>
            <person name="Yu K."/>
            <person name="Liang Q."/>
            <person name="Yang W."/>
            <person name="Lou X."/>
            <person name="Chen J."/>
            <person name="Feng M."/>
            <person name="Jian J."/>
            <person name="Zhang X."/>
            <person name="Luo G."/>
            <person name="Jiang Y."/>
            <person name="Liu J."/>
            <person name="Wang Z."/>
            <person name="Sha Y."/>
            <person name="Zhang B."/>
            <person name="Wu H."/>
            <person name="Tang D."/>
            <person name="Shen Q."/>
            <person name="Xue P."/>
            <person name="Zou S."/>
            <person name="Wang X."/>
            <person name="Liu X."/>
            <person name="Wang F."/>
            <person name="Yang Y."/>
            <person name="An X."/>
            <person name="Dong Z."/>
            <person name="Zhang K."/>
            <person name="Zhang X."/>
            <person name="Luo M.C."/>
            <person name="Dvorak J."/>
            <person name="Tong Y."/>
            <person name="Wang J."/>
            <person name="Yang H."/>
            <person name="Li Z."/>
            <person name="Wang D."/>
            <person name="Zhang A."/>
            <person name="Wang J."/>
        </authorList>
    </citation>
    <scope>NUCLEOTIDE SEQUENCE</scope>
    <source>
        <strain evidence="9">cv. G1812</strain>
    </source>
</reference>
<sequence>MAADDYDAAVALAEFQAARAGVRGLIESGITSVPPLFLVPSTISPSPPPLESEIIFTIPSVDLALPHSSSLPLIRAAARSCGFFHVTNHGVDTATVDGAVSAVRAFHELPLTVRSAFYTPASVGSVTYSTIPIQPGKNSAGPLLPWRDTLQVRFGPPPAPDLAHLPPACRDALLKYQLLMTALGKKMAGLLSEALGVGAGRLERAMQVEGLLMACHYYPPCPEPARVVGGLEHTDPSLFTVLAQDGVGGLQVRLRDGRWADVPPEPGALLVNIGDVLKVVSNDEYESVEHRVVIKSCEDARVSIALFFNPAKRQESDLFGPLPELLTAGKQQRYRAFTLTEFMSSRREHGHGTKSIDQFRIAHE</sequence>
<dbReference type="EnsemblPlants" id="TuG1812G0700002374.01.T01">
    <property type="protein sequence ID" value="TuG1812G0700002374.01.T01"/>
    <property type="gene ID" value="TuG1812G0700002374.01"/>
</dbReference>
<feature type="domain" description="Fe2OG dioxygenase" evidence="7">
    <location>
        <begin position="207"/>
        <end position="310"/>
    </location>
</feature>
<dbReference type="Gramene" id="TuG1812G0700002374.01.T01">
    <property type="protein sequence ID" value="TuG1812G0700002374.01.T01"/>
    <property type="gene ID" value="TuG1812G0700002374.01"/>
</dbReference>
<comment type="cofactor">
    <cofactor evidence="1">
        <name>Fe cation</name>
        <dbReference type="ChEBI" id="CHEBI:24875"/>
    </cofactor>
</comment>
<evidence type="ECO:0000256" key="6">
    <source>
        <dbReference type="RuleBase" id="RU003682"/>
    </source>
</evidence>
<dbReference type="PANTHER" id="PTHR10209:SF662">
    <property type="entry name" value="OS01G0536400 PROTEIN"/>
    <property type="match status" value="1"/>
</dbReference>
<dbReference type="Gene3D" id="2.60.120.330">
    <property type="entry name" value="B-lactam Antibiotic, Isopenicillin N Synthase, Chain"/>
    <property type="match status" value="1"/>
</dbReference>
<reference evidence="8" key="2">
    <citation type="submission" date="2018-03" db="EMBL/GenBank/DDBJ databases">
        <title>The Triticum urartu genome reveals the dynamic nature of wheat genome evolution.</title>
        <authorList>
            <person name="Ling H."/>
            <person name="Ma B."/>
            <person name="Shi X."/>
            <person name="Liu H."/>
            <person name="Dong L."/>
            <person name="Sun H."/>
            <person name="Cao Y."/>
            <person name="Gao Q."/>
            <person name="Zheng S."/>
            <person name="Li Y."/>
            <person name="Yu Y."/>
            <person name="Du H."/>
            <person name="Qi M."/>
            <person name="Li Y."/>
            <person name="Yu H."/>
            <person name="Cui Y."/>
            <person name="Wang N."/>
            <person name="Chen C."/>
            <person name="Wu H."/>
            <person name="Zhao Y."/>
            <person name="Zhang J."/>
            <person name="Li Y."/>
            <person name="Zhou W."/>
            <person name="Zhang B."/>
            <person name="Hu W."/>
            <person name="Eijk M."/>
            <person name="Tang J."/>
            <person name="Witsenboer H."/>
            <person name="Zhao S."/>
            <person name="Li Z."/>
            <person name="Zhang A."/>
            <person name="Wang D."/>
            <person name="Liang C."/>
        </authorList>
    </citation>
    <scope>NUCLEOTIDE SEQUENCE [LARGE SCALE GENOMIC DNA]</scope>
    <source>
        <strain evidence="8">cv. G1812</strain>
    </source>
</reference>
<keyword evidence="4 6" id="KW-0560">Oxidoreductase</keyword>
<dbReference type="PANTHER" id="PTHR10209">
    <property type="entry name" value="OXIDOREDUCTASE, 2OG-FE II OXYGENASE FAMILY PROTEIN"/>
    <property type="match status" value="1"/>
</dbReference>
<dbReference type="Pfam" id="PF03171">
    <property type="entry name" value="2OG-FeII_Oxy"/>
    <property type="match status" value="1"/>
</dbReference>
<dbReference type="SUPFAM" id="SSF51197">
    <property type="entry name" value="Clavaminate synthase-like"/>
    <property type="match status" value="1"/>
</dbReference>
<reference evidence="8" key="3">
    <citation type="submission" date="2022-06" db="UniProtKB">
        <authorList>
            <consortium name="EnsemblPlants"/>
        </authorList>
    </citation>
    <scope>IDENTIFICATION</scope>
</reference>
<dbReference type="PROSITE" id="PS51471">
    <property type="entry name" value="FE2OG_OXY"/>
    <property type="match status" value="1"/>
</dbReference>
<dbReference type="PRINTS" id="PR00682">
    <property type="entry name" value="IPNSYNTHASE"/>
</dbReference>
<evidence type="ECO:0000313" key="9">
    <source>
        <dbReference type="Proteomes" id="UP000015106"/>
    </source>
</evidence>
<dbReference type="GO" id="GO:0046872">
    <property type="term" value="F:metal ion binding"/>
    <property type="evidence" value="ECO:0007669"/>
    <property type="project" value="UniProtKB-KW"/>
</dbReference>
<name>A0A8R7V2L5_TRIUA</name>
<comment type="similarity">
    <text evidence="2 6">Belongs to the iron/ascorbate-dependent oxidoreductase family.</text>
</comment>
<evidence type="ECO:0000256" key="5">
    <source>
        <dbReference type="ARBA" id="ARBA00023004"/>
    </source>
</evidence>
<dbReference type="GO" id="GO:0051213">
    <property type="term" value="F:dioxygenase activity"/>
    <property type="evidence" value="ECO:0007669"/>
    <property type="project" value="UniProtKB-ARBA"/>
</dbReference>
<proteinExistence type="inferred from homology"/>
<accession>A0A8R7V2L5</accession>
<dbReference type="InterPro" id="IPR005123">
    <property type="entry name" value="Oxoglu/Fe-dep_dioxygenase_dom"/>
</dbReference>
<dbReference type="InterPro" id="IPR044861">
    <property type="entry name" value="IPNS-like_FE2OG_OXY"/>
</dbReference>
<evidence type="ECO:0000256" key="4">
    <source>
        <dbReference type="ARBA" id="ARBA00023002"/>
    </source>
</evidence>
<dbReference type="InterPro" id="IPR027443">
    <property type="entry name" value="IPNS-like_sf"/>
</dbReference>
<evidence type="ECO:0000313" key="8">
    <source>
        <dbReference type="EnsemblPlants" id="TuG1812G0700002374.01.T01"/>
    </source>
</evidence>
<evidence type="ECO:0000256" key="2">
    <source>
        <dbReference type="ARBA" id="ARBA00008056"/>
    </source>
</evidence>
<dbReference type="FunFam" id="2.60.120.330:FF:000026">
    <property type="entry name" value="DIBOA-glucoside dioxygenase BX6"/>
    <property type="match status" value="1"/>
</dbReference>
<keyword evidence="3 6" id="KW-0479">Metal-binding</keyword>
<organism evidence="8 9">
    <name type="scientific">Triticum urartu</name>
    <name type="common">Red wild einkorn</name>
    <name type="synonym">Crithodium urartu</name>
    <dbReference type="NCBI Taxonomy" id="4572"/>
    <lineage>
        <taxon>Eukaryota</taxon>
        <taxon>Viridiplantae</taxon>
        <taxon>Streptophyta</taxon>
        <taxon>Embryophyta</taxon>
        <taxon>Tracheophyta</taxon>
        <taxon>Spermatophyta</taxon>
        <taxon>Magnoliopsida</taxon>
        <taxon>Liliopsida</taxon>
        <taxon>Poales</taxon>
        <taxon>Poaceae</taxon>
        <taxon>BOP clade</taxon>
        <taxon>Pooideae</taxon>
        <taxon>Triticodae</taxon>
        <taxon>Triticeae</taxon>
        <taxon>Triticinae</taxon>
        <taxon>Triticum</taxon>
    </lineage>
</organism>
<evidence type="ECO:0000256" key="1">
    <source>
        <dbReference type="ARBA" id="ARBA00001962"/>
    </source>
</evidence>
<dbReference type="AlphaFoldDB" id="A0A8R7V2L5"/>
<evidence type="ECO:0000259" key="7">
    <source>
        <dbReference type="PROSITE" id="PS51471"/>
    </source>
</evidence>